<keyword evidence="2" id="KW-0732">Signal</keyword>
<reference evidence="3 4" key="1">
    <citation type="submission" date="2021-01" db="EMBL/GenBank/DDBJ databases">
        <title>Whole genome shotgun sequence of Verrucosispora qiuiae NBRC 106684.</title>
        <authorList>
            <person name="Komaki H."/>
            <person name="Tamura T."/>
        </authorList>
    </citation>
    <scope>NUCLEOTIDE SEQUENCE [LARGE SCALE GENOMIC DNA]</scope>
    <source>
        <strain evidence="3 4">NBRC 106684</strain>
    </source>
</reference>
<sequence length="405" mass="42472">MTSGRRRWLSKTAATLLLLTGMTIPASPASAVDPDGKFTFDLTSTTVSLGTLKKTVYLRFTNLTDEASSQIRFHVGSFGPEWDFPDGGFKATVEWADRGGVGECDGDWASWGCDINSVDDPHHIPAPGGTVEIPITITVSPRMQEPFEGKFRVSASMSWGEGKPVESSKWFTLNVVDYPEADLSVVAPDVTRSVPINPGRIEPAGPLTPGKAGAVYYMVANHGRKAVSGIKVTLRLPEGVAFIQPEEACEIDSGGRTAICTYDTLALVPADEENHNEDLYSAVQLSSLIKVPADTRAPVTLKGGVVQVEGLTERAEPRSAAKRTRLPANAVAVPAADVDASDNQDGFAVVIAALPSDGDDGGGGGGGLPVTGPPAGLITGAGLAMLAGGGIMLFLARRRNRLPHA</sequence>
<evidence type="ECO:0000313" key="3">
    <source>
        <dbReference type="EMBL" id="GIJ27781.1"/>
    </source>
</evidence>
<proteinExistence type="predicted"/>
<evidence type="ECO:0000256" key="1">
    <source>
        <dbReference type="SAM" id="Phobius"/>
    </source>
</evidence>
<keyword evidence="1" id="KW-0472">Membrane</keyword>
<evidence type="ECO:0008006" key="5">
    <source>
        <dbReference type="Google" id="ProtNLM"/>
    </source>
</evidence>
<feature type="transmembrane region" description="Helical" evidence="1">
    <location>
        <begin position="375"/>
        <end position="396"/>
    </location>
</feature>
<feature type="chain" id="PRO_5045122730" description="LPXTG cell wall anchor domain-containing protein" evidence="2">
    <location>
        <begin position="32"/>
        <end position="405"/>
    </location>
</feature>
<dbReference type="InterPro" id="IPR006311">
    <property type="entry name" value="TAT_signal"/>
</dbReference>
<dbReference type="PROSITE" id="PS51318">
    <property type="entry name" value="TAT"/>
    <property type="match status" value="1"/>
</dbReference>
<feature type="signal peptide" evidence="2">
    <location>
        <begin position="1"/>
        <end position="31"/>
    </location>
</feature>
<dbReference type="Proteomes" id="UP000653076">
    <property type="component" value="Unassembled WGS sequence"/>
</dbReference>
<name>A0ABQ4JC77_9ACTN</name>
<keyword evidence="1" id="KW-0812">Transmembrane</keyword>
<accession>A0ABQ4JC77</accession>
<evidence type="ECO:0000313" key="4">
    <source>
        <dbReference type="Proteomes" id="UP000653076"/>
    </source>
</evidence>
<keyword evidence="1" id="KW-1133">Transmembrane helix</keyword>
<keyword evidence="4" id="KW-1185">Reference proteome</keyword>
<gene>
    <name evidence="3" type="ORF">Vqi01_29430</name>
</gene>
<comment type="caution">
    <text evidence="3">The sequence shown here is derived from an EMBL/GenBank/DDBJ whole genome shotgun (WGS) entry which is preliminary data.</text>
</comment>
<protein>
    <recommendedName>
        <fullName evidence="5">LPXTG cell wall anchor domain-containing protein</fullName>
    </recommendedName>
</protein>
<evidence type="ECO:0000256" key="2">
    <source>
        <dbReference type="SAM" id="SignalP"/>
    </source>
</evidence>
<dbReference type="EMBL" id="BOPC01000037">
    <property type="protein sequence ID" value="GIJ27781.1"/>
    <property type="molecule type" value="Genomic_DNA"/>
</dbReference>
<organism evidence="3 4">
    <name type="scientific">Micromonospora qiuiae</name>
    <dbReference type="NCBI Taxonomy" id="502268"/>
    <lineage>
        <taxon>Bacteria</taxon>
        <taxon>Bacillati</taxon>
        <taxon>Actinomycetota</taxon>
        <taxon>Actinomycetes</taxon>
        <taxon>Micromonosporales</taxon>
        <taxon>Micromonosporaceae</taxon>
        <taxon>Micromonospora</taxon>
    </lineage>
</organism>
<dbReference type="RefSeq" id="WP_204035337.1">
    <property type="nucleotide sequence ID" value="NZ_BOPC01000037.1"/>
</dbReference>